<dbReference type="KEGG" id="mpo:Mpop_4342"/>
<evidence type="ECO:0000313" key="1">
    <source>
        <dbReference type="EMBL" id="ACB82447.1"/>
    </source>
</evidence>
<protein>
    <submittedName>
        <fullName evidence="1">Uncharacterized protein</fullName>
    </submittedName>
</protein>
<proteinExistence type="predicted"/>
<gene>
    <name evidence="1" type="ordered locus">Mpop_4342</name>
</gene>
<dbReference type="AlphaFoldDB" id="B1ZER8"/>
<name>B1ZER8_METPB</name>
<reference evidence="1" key="1">
    <citation type="submission" date="2008-04" db="EMBL/GenBank/DDBJ databases">
        <title>Complete sequence of chromosome of Methylobacterium populi BJ001.</title>
        <authorList>
            <consortium name="US DOE Joint Genome Institute"/>
            <person name="Copeland A."/>
            <person name="Lucas S."/>
            <person name="Lapidus A."/>
            <person name="Glavina del Rio T."/>
            <person name="Dalin E."/>
            <person name="Tice H."/>
            <person name="Bruce D."/>
            <person name="Goodwin L."/>
            <person name="Pitluck S."/>
            <person name="Chertkov O."/>
            <person name="Brettin T."/>
            <person name="Detter J.C."/>
            <person name="Han C."/>
            <person name="Kuske C.R."/>
            <person name="Schmutz J."/>
            <person name="Larimer F."/>
            <person name="Land M."/>
            <person name="Hauser L."/>
            <person name="Kyrpides N."/>
            <person name="Mikhailova N."/>
            <person name="Marx C."/>
            <person name="Richardson P."/>
        </authorList>
    </citation>
    <scope>NUCLEOTIDE SEQUENCE [LARGE SCALE GENOMIC DNA]</scope>
    <source>
        <strain evidence="1">BJ001</strain>
    </source>
</reference>
<dbReference type="EMBL" id="CP001029">
    <property type="protein sequence ID" value="ACB82447.1"/>
    <property type="molecule type" value="Genomic_DNA"/>
</dbReference>
<accession>B1ZER8</accession>
<sequence>MEGSGLDQPLVEGAVVAVDSVVVGRLHEPTPTAAAMLVRHLAERTGLRAERALAALDAAIEEDLGAAGRITLARATTAFDAALQDLVTGAEARLRQLDRAVEQSLLLGLSAAVSGIARKEPDADPAEVSPLSETEDDTFLSEALALVLATDTGCVVTSARDLSAGLPLLLKFPDGAVPVRVEPYSPSAH</sequence>
<dbReference type="eggNOG" id="ENOG5030CD6">
    <property type="taxonomic scope" value="Bacteria"/>
</dbReference>
<dbReference type="Proteomes" id="UP000007136">
    <property type="component" value="Chromosome"/>
</dbReference>
<dbReference type="STRING" id="441620.Mpop_4342"/>
<organism evidence="1 2">
    <name type="scientific">Methylorubrum populi (strain ATCC BAA-705 / NCIMB 13946 / BJ001)</name>
    <name type="common">Methylobacterium populi</name>
    <dbReference type="NCBI Taxonomy" id="441620"/>
    <lineage>
        <taxon>Bacteria</taxon>
        <taxon>Pseudomonadati</taxon>
        <taxon>Pseudomonadota</taxon>
        <taxon>Alphaproteobacteria</taxon>
        <taxon>Hyphomicrobiales</taxon>
        <taxon>Methylobacteriaceae</taxon>
        <taxon>Methylorubrum</taxon>
    </lineage>
</organism>
<dbReference type="HOGENOM" id="CLU_1433006_0_0_5"/>
<evidence type="ECO:0000313" key="2">
    <source>
        <dbReference type="Proteomes" id="UP000007136"/>
    </source>
</evidence>